<name>A0ACC3DQ98_9PEZI</name>
<feature type="non-terminal residue" evidence="1">
    <location>
        <position position="270"/>
    </location>
</feature>
<dbReference type="EMBL" id="JAWDJW010001674">
    <property type="protein sequence ID" value="KAK3078708.1"/>
    <property type="molecule type" value="Genomic_DNA"/>
</dbReference>
<evidence type="ECO:0000313" key="2">
    <source>
        <dbReference type="Proteomes" id="UP001186974"/>
    </source>
</evidence>
<proteinExistence type="predicted"/>
<comment type="caution">
    <text evidence="1">The sequence shown here is derived from an EMBL/GenBank/DDBJ whole genome shotgun (WGS) entry which is preliminary data.</text>
</comment>
<keyword evidence="2" id="KW-1185">Reference proteome</keyword>
<organism evidence="1 2">
    <name type="scientific">Coniosporium uncinatum</name>
    <dbReference type="NCBI Taxonomy" id="93489"/>
    <lineage>
        <taxon>Eukaryota</taxon>
        <taxon>Fungi</taxon>
        <taxon>Dikarya</taxon>
        <taxon>Ascomycota</taxon>
        <taxon>Pezizomycotina</taxon>
        <taxon>Dothideomycetes</taxon>
        <taxon>Dothideomycetes incertae sedis</taxon>
        <taxon>Coniosporium</taxon>
    </lineage>
</organism>
<accession>A0ACC3DQ98</accession>
<reference evidence="1" key="1">
    <citation type="submission" date="2024-09" db="EMBL/GenBank/DDBJ databases">
        <title>Black Yeasts Isolated from many extreme environments.</title>
        <authorList>
            <person name="Coleine C."/>
            <person name="Stajich J.E."/>
            <person name="Selbmann L."/>
        </authorList>
    </citation>
    <scope>NUCLEOTIDE SEQUENCE</scope>
    <source>
        <strain evidence="1">CCFEE 5737</strain>
    </source>
</reference>
<gene>
    <name evidence="1" type="ORF">LTS18_006822</name>
</gene>
<evidence type="ECO:0000313" key="1">
    <source>
        <dbReference type="EMBL" id="KAK3078708.1"/>
    </source>
</evidence>
<protein>
    <submittedName>
        <fullName evidence="1">Uncharacterized protein</fullName>
    </submittedName>
</protein>
<sequence>MSTNIGTLSSPSASDGPSQGDSPHTQATTISPTATRNADFMSDMINGLSLDGGRFHLETTMTGPHENFVHLSIGTLQREVVAKTVNDLENKVTYSFTNKDLADLARERIQRLIQFGFVSGVVTSTWRVKYVRSPTDSVARAAYGSQSMGGPVQSMTTTAGRGAAFNGQAFPPVPAHLVLPSQPADLNSGSGTTSGPAGLMAFNPSVVQTPMYLPPGQYAITMLFQADTVAINVLDVATIGSTIWSMVGNVGPVAGVEFRGRPTGDQVFFN</sequence>
<dbReference type="Proteomes" id="UP001186974">
    <property type="component" value="Unassembled WGS sequence"/>
</dbReference>